<evidence type="ECO:0000313" key="7">
    <source>
        <dbReference type="EMBL" id="TZG27215.1"/>
    </source>
</evidence>
<dbReference type="Pfam" id="PF07690">
    <property type="entry name" value="MFS_1"/>
    <property type="match status" value="1"/>
</dbReference>
<dbReference type="PROSITE" id="PS50850">
    <property type="entry name" value="MFS"/>
    <property type="match status" value="1"/>
</dbReference>
<dbReference type="InterPro" id="IPR036259">
    <property type="entry name" value="MFS_trans_sf"/>
</dbReference>
<evidence type="ECO:0000256" key="1">
    <source>
        <dbReference type="ARBA" id="ARBA00004141"/>
    </source>
</evidence>
<dbReference type="GO" id="GO:0046943">
    <property type="term" value="F:carboxylic acid transmembrane transporter activity"/>
    <property type="evidence" value="ECO:0007669"/>
    <property type="project" value="TreeGrafter"/>
</dbReference>
<feature type="transmembrane region" description="Helical" evidence="5">
    <location>
        <begin position="24"/>
        <end position="48"/>
    </location>
</feature>
<feature type="transmembrane region" description="Helical" evidence="5">
    <location>
        <begin position="294"/>
        <end position="316"/>
    </location>
</feature>
<protein>
    <submittedName>
        <fullName evidence="7">MFS transporter</fullName>
    </submittedName>
</protein>
<evidence type="ECO:0000256" key="2">
    <source>
        <dbReference type="ARBA" id="ARBA00022692"/>
    </source>
</evidence>
<dbReference type="PANTHER" id="PTHR23508">
    <property type="entry name" value="CARBOXYLIC ACID TRANSPORTER PROTEIN HOMOLOG"/>
    <property type="match status" value="1"/>
</dbReference>
<organism evidence="7 8">
    <name type="scientific">Sphingomonas montanisoli</name>
    <dbReference type="NCBI Taxonomy" id="2606412"/>
    <lineage>
        <taxon>Bacteria</taxon>
        <taxon>Pseudomonadati</taxon>
        <taxon>Pseudomonadota</taxon>
        <taxon>Alphaproteobacteria</taxon>
        <taxon>Sphingomonadales</taxon>
        <taxon>Sphingomonadaceae</taxon>
        <taxon>Sphingomonas</taxon>
    </lineage>
</organism>
<dbReference type="EMBL" id="VTOU01000002">
    <property type="protein sequence ID" value="TZG27215.1"/>
    <property type="molecule type" value="Genomic_DNA"/>
</dbReference>
<proteinExistence type="predicted"/>
<sequence>MAATHGETQTTHGTDLIGWTPMQFLVVALCTLINALDGMDVLIMSFVAPTMSTDWNLDTGTLGIIFSVGLAGMMAGCVLIAPLADSFGRRPVILAALTMLTLGTLGTGLVGSLGAFIAFRTMTGIGIGTLLASIAALVSEYAPAGKRSLAIGAFQAGYPLGAVFTGLFAIWAIPAFGWQTTLLFAGLASALVLPVAFIWLPESINYLENRQPPNALNRINALRMRLSLPPRSELPAQRERGSLPKIGNLFAGGLWRSTLLLWVSSFASFAVLYFVTSWIPKLSIEAGLDANKALWAGSIFNLGGLVGASSIGWLATRFDIGKLIRIYMMVGGALLVLFAAPMPLPAVLLIAALLGLTVQGGFSGYYSLAAQMYPPSVRSSGIGWAIGIGRGGSVIGPLAGGFLLATDVPLWAVFLCFAAPLVFAGVLASLVRHRGDLT</sequence>
<keyword evidence="8" id="KW-1185">Reference proteome</keyword>
<dbReference type="PROSITE" id="PS00216">
    <property type="entry name" value="SUGAR_TRANSPORT_1"/>
    <property type="match status" value="1"/>
</dbReference>
<reference evidence="7 8" key="1">
    <citation type="submission" date="2019-08" db="EMBL/GenBank/DDBJ databases">
        <authorList>
            <person name="Wang G."/>
            <person name="Xu Z."/>
        </authorList>
    </citation>
    <scope>NUCLEOTIDE SEQUENCE [LARGE SCALE GENOMIC DNA]</scope>
    <source>
        <strain evidence="7 8">ZX</strain>
    </source>
</reference>
<evidence type="ECO:0000256" key="5">
    <source>
        <dbReference type="SAM" id="Phobius"/>
    </source>
</evidence>
<evidence type="ECO:0000256" key="3">
    <source>
        <dbReference type="ARBA" id="ARBA00022989"/>
    </source>
</evidence>
<feature type="transmembrane region" description="Helical" evidence="5">
    <location>
        <begin position="156"/>
        <end position="176"/>
    </location>
</feature>
<gene>
    <name evidence="7" type="ORF">FYJ91_06215</name>
</gene>
<accession>A0A5D9CAY7</accession>
<comment type="subcellular location">
    <subcellularLocation>
        <location evidence="1">Membrane</location>
        <topology evidence="1">Multi-pass membrane protein</topology>
    </subcellularLocation>
</comment>
<feature type="transmembrane region" description="Helical" evidence="5">
    <location>
        <begin position="381"/>
        <end position="404"/>
    </location>
</feature>
<dbReference type="CDD" id="cd17365">
    <property type="entry name" value="MFS_PcaK_like"/>
    <property type="match status" value="1"/>
</dbReference>
<dbReference type="Gene3D" id="1.20.1250.20">
    <property type="entry name" value="MFS general substrate transporter like domains"/>
    <property type="match status" value="1"/>
</dbReference>
<comment type="caution">
    <text evidence="7">The sequence shown here is derived from an EMBL/GenBank/DDBJ whole genome shotgun (WGS) entry which is preliminary data.</text>
</comment>
<name>A0A5D9CAY7_9SPHN</name>
<dbReference type="Proteomes" id="UP000322077">
    <property type="component" value="Unassembled WGS sequence"/>
</dbReference>
<feature type="transmembrane region" description="Helical" evidence="5">
    <location>
        <begin position="125"/>
        <end position="144"/>
    </location>
</feature>
<feature type="transmembrane region" description="Helical" evidence="5">
    <location>
        <begin position="323"/>
        <end position="340"/>
    </location>
</feature>
<feature type="transmembrane region" description="Helical" evidence="5">
    <location>
        <begin position="60"/>
        <end position="81"/>
    </location>
</feature>
<keyword evidence="3 5" id="KW-1133">Transmembrane helix</keyword>
<evidence type="ECO:0000313" key="8">
    <source>
        <dbReference type="Proteomes" id="UP000322077"/>
    </source>
</evidence>
<keyword evidence="2 5" id="KW-0812">Transmembrane</keyword>
<feature type="domain" description="Major facilitator superfamily (MFS) profile" evidence="6">
    <location>
        <begin position="26"/>
        <end position="436"/>
    </location>
</feature>
<feature type="transmembrane region" description="Helical" evidence="5">
    <location>
        <begin position="346"/>
        <end position="369"/>
    </location>
</feature>
<dbReference type="PANTHER" id="PTHR23508:SF10">
    <property type="entry name" value="CARBOXYLIC ACID TRANSPORTER PROTEIN HOMOLOG"/>
    <property type="match status" value="1"/>
</dbReference>
<dbReference type="InterPro" id="IPR020846">
    <property type="entry name" value="MFS_dom"/>
</dbReference>
<dbReference type="SUPFAM" id="SSF103473">
    <property type="entry name" value="MFS general substrate transporter"/>
    <property type="match status" value="1"/>
</dbReference>
<evidence type="ECO:0000259" key="6">
    <source>
        <dbReference type="PROSITE" id="PS50850"/>
    </source>
</evidence>
<feature type="transmembrane region" description="Helical" evidence="5">
    <location>
        <begin position="259"/>
        <end position="279"/>
    </location>
</feature>
<dbReference type="InterPro" id="IPR005829">
    <property type="entry name" value="Sugar_transporter_CS"/>
</dbReference>
<dbReference type="GO" id="GO:0005886">
    <property type="term" value="C:plasma membrane"/>
    <property type="evidence" value="ECO:0007669"/>
    <property type="project" value="TreeGrafter"/>
</dbReference>
<dbReference type="RefSeq" id="WP_149521433.1">
    <property type="nucleotide sequence ID" value="NZ_VTOU01000002.1"/>
</dbReference>
<feature type="transmembrane region" description="Helical" evidence="5">
    <location>
        <begin position="410"/>
        <end position="431"/>
    </location>
</feature>
<dbReference type="InterPro" id="IPR011701">
    <property type="entry name" value="MFS"/>
</dbReference>
<evidence type="ECO:0000256" key="4">
    <source>
        <dbReference type="ARBA" id="ARBA00023136"/>
    </source>
</evidence>
<dbReference type="AlphaFoldDB" id="A0A5D9CAY7"/>
<dbReference type="PROSITE" id="PS00217">
    <property type="entry name" value="SUGAR_TRANSPORT_2"/>
    <property type="match status" value="1"/>
</dbReference>
<keyword evidence="4 5" id="KW-0472">Membrane</keyword>
<feature type="transmembrane region" description="Helical" evidence="5">
    <location>
        <begin position="182"/>
        <end position="200"/>
    </location>
</feature>
<feature type="transmembrane region" description="Helical" evidence="5">
    <location>
        <begin position="93"/>
        <end position="119"/>
    </location>
</feature>